<keyword evidence="5" id="KW-1015">Disulfide bond</keyword>
<dbReference type="Pfam" id="PF25106">
    <property type="entry name" value="VWA_4"/>
    <property type="match status" value="1"/>
</dbReference>
<evidence type="ECO:0000313" key="10">
    <source>
        <dbReference type="Ensembl" id="ENSAZOP00000008217.1"/>
    </source>
</evidence>
<feature type="domain" description="Ig-like" evidence="9">
    <location>
        <begin position="1226"/>
        <end position="1297"/>
    </location>
</feature>
<feature type="region of interest" description="Disordered" evidence="8">
    <location>
        <begin position="947"/>
        <end position="966"/>
    </location>
</feature>
<dbReference type="Ensembl" id="ENSAZOT00000008753.1">
    <property type="protein sequence ID" value="ENSAZOP00000008217.1"/>
    <property type="gene ID" value="ENSAZOG00000005185.1"/>
</dbReference>
<dbReference type="Pfam" id="PF07679">
    <property type="entry name" value="I-set"/>
    <property type="match status" value="5"/>
</dbReference>
<protein>
    <recommendedName>
        <fullName evidence="9">Ig-like domain-containing protein</fullName>
    </recommendedName>
</protein>
<reference evidence="10" key="2">
    <citation type="submission" date="2025-09" db="UniProtKB">
        <authorList>
            <consortium name="Ensembl"/>
        </authorList>
    </citation>
    <scope>IDENTIFICATION</scope>
</reference>
<keyword evidence="6" id="KW-0325">Glycoprotein</keyword>
<evidence type="ECO:0000256" key="3">
    <source>
        <dbReference type="ARBA" id="ARBA00022729"/>
    </source>
</evidence>
<name>A0A8B9UHF5_9AVES</name>
<comment type="subcellular location">
    <subcellularLocation>
        <location evidence="1">Secreted</location>
    </subcellularLocation>
</comment>
<keyword evidence="2" id="KW-0964">Secreted</keyword>
<keyword evidence="11" id="KW-1185">Reference proteome</keyword>
<feature type="domain" description="Ig-like" evidence="9">
    <location>
        <begin position="767"/>
        <end position="851"/>
    </location>
</feature>
<dbReference type="InterPro" id="IPR013098">
    <property type="entry name" value="Ig_I-set"/>
</dbReference>
<evidence type="ECO:0000256" key="2">
    <source>
        <dbReference type="ARBA" id="ARBA00022525"/>
    </source>
</evidence>
<dbReference type="InterPro" id="IPR036465">
    <property type="entry name" value="vWFA_dom_sf"/>
</dbReference>
<dbReference type="Gene3D" id="3.40.50.410">
    <property type="entry name" value="von Willebrand factor, type A domain"/>
    <property type="match status" value="1"/>
</dbReference>
<proteinExistence type="predicted"/>
<dbReference type="SMART" id="SM00409">
    <property type="entry name" value="IG"/>
    <property type="match status" value="7"/>
</dbReference>
<dbReference type="Pfam" id="PF13927">
    <property type="entry name" value="Ig_3"/>
    <property type="match status" value="2"/>
</dbReference>
<evidence type="ECO:0000313" key="11">
    <source>
        <dbReference type="Proteomes" id="UP000694549"/>
    </source>
</evidence>
<feature type="domain" description="Ig-like" evidence="9">
    <location>
        <begin position="857"/>
        <end position="944"/>
    </location>
</feature>
<reference evidence="10" key="1">
    <citation type="submission" date="2025-08" db="UniProtKB">
        <authorList>
            <consortium name="Ensembl"/>
        </authorList>
    </citation>
    <scope>IDENTIFICATION</scope>
</reference>
<feature type="domain" description="Ig-like" evidence="9">
    <location>
        <begin position="560"/>
        <end position="642"/>
    </location>
</feature>
<dbReference type="SUPFAM" id="SSF48726">
    <property type="entry name" value="Immunoglobulin"/>
    <property type="match status" value="8"/>
</dbReference>
<dbReference type="InterPro" id="IPR036179">
    <property type="entry name" value="Ig-like_dom_sf"/>
</dbReference>
<evidence type="ECO:0000259" key="9">
    <source>
        <dbReference type="PROSITE" id="PS50835"/>
    </source>
</evidence>
<keyword evidence="3" id="KW-0732">Signal</keyword>
<dbReference type="InterPro" id="IPR007110">
    <property type="entry name" value="Ig-like_dom"/>
</dbReference>
<dbReference type="SMART" id="SM00408">
    <property type="entry name" value="IGc2"/>
    <property type="match status" value="7"/>
</dbReference>
<organism evidence="10 11">
    <name type="scientific">Anas zonorhyncha</name>
    <name type="common">Eastern spot-billed duck</name>
    <dbReference type="NCBI Taxonomy" id="75864"/>
    <lineage>
        <taxon>Eukaryota</taxon>
        <taxon>Metazoa</taxon>
        <taxon>Chordata</taxon>
        <taxon>Craniata</taxon>
        <taxon>Vertebrata</taxon>
        <taxon>Euteleostomi</taxon>
        <taxon>Archelosauria</taxon>
        <taxon>Archosauria</taxon>
        <taxon>Dinosauria</taxon>
        <taxon>Saurischia</taxon>
        <taxon>Theropoda</taxon>
        <taxon>Coelurosauria</taxon>
        <taxon>Aves</taxon>
        <taxon>Neognathae</taxon>
        <taxon>Galloanserae</taxon>
        <taxon>Anseriformes</taxon>
        <taxon>Anatidae</taxon>
        <taxon>Anatinae</taxon>
        <taxon>Anas</taxon>
    </lineage>
</organism>
<feature type="domain" description="Ig-like" evidence="9">
    <location>
        <begin position="1119"/>
        <end position="1205"/>
    </location>
</feature>
<evidence type="ECO:0000256" key="6">
    <source>
        <dbReference type="ARBA" id="ARBA00023180"/>
    </source>
</evidence>
<dbReference type="InterPro" id="IPR013783">
    <property type="entry name" value="Ig-like_fold"/>
</dbReference>
<dbReference type="GO" id="GO:0005576">
    <property type="term" value="C:extracellular region"/>
    <property type="evidence" value="ECO:0007669"/>
    <property type="project" value="UniProtKB-SubCell"/>
</dbReference>
<evidence type="ECO:0000256" key="5">
    <source>
        <dbReference type="ARBA" id="ARBA00023157"/>
    </source>
</evidence>
<dbReference type="FunFam" id="3.40.50.410:FF:000032">
    <property type="entry name" value="Hemicentin 1"/>
    <property type="match status" value="1"/>
</dbReference>
<feature type="domain" description="Ig-like" evidence="9">
    <location>
        <begin position="1302"/>
        <end position="1340"/>
    </location>
</feature>
<dbReference type="Proteomes" id="UP000694549">
    <property type="component" value="Unplaced"/>
</dbReference>
<evidence type="ECO:0000256" key="1">
    <source>
        <dbReference type="ARBA" id="ARBA00004613"/>
    </source>
</evidence>
<dbReference type="PANTHER" id="PTHR44170">
    <property type="entry name" value="PROTEIN SIDEKICK"/>
    <property type="match status" value="1"/>
</dbReference>
<dbReference type="InterPro" id="IPR003599">
    <property type="entry name" value="Ig_sub"/>
</dbReference>
<sequence length="1443" mass="153810">MGGALYPGAGIKRGFKSRTIKYPELEGTREGAPAPQILPRMPPHGGIFVGLWLLLVPGVTGSPPGAGGATLAFVFDTTGSMYDDLVQVTEGASRILERTLSRGTKLIRNYVLVPFHDPEVGPTTLTTDPRLFQQRLQQLQVKGGGDCPEMSVAAIRLAAEVSHPNSFIYVFTDARAKDYEQQEELLRLLQHKQSQVVFVLTGDCRDRSHPGYRVYERIAATSSGQVFHLDKQQVKEVLKWVEEAIQASKVHLLSADHEDGGEHTWPVPFDPSLKEVTVSLSGPAPQIEVRDPAGKVLEKGRDLKELLSIPDSAVVVAVQPHEPGMWQVKTQSSGRHSVRITGVSSINFQAGFSTQPDPDSIQPGERPLQGLPVSVVVNCSGLEPPGRPQEIELFNSSGRALLSLPLRPLSNASLGQLWVGSPLRAPPGDFLLKVKGEDAQGHPLHRLSSVTYTSVVPGERSLLSTASPGGSKAPFQHPSALLSRVSCWAHSELPFRMQLSRAGARLGEEKKFRLVSSSAQFAPCWTHTEAAQPPEVAGGGMLCATLGTAGSQHAAFAEPPPRLQAPGNVTASPGHDVVLSCPVLSAVPYNLTWSWDGRVALQEGGRARLLQNHSLEISRVQPGDAGPYECIARSAHGTATASVWLFIQEAPWVEVDASPQRFGRGQELRLNCTARGYPQPRVTWKRWGWVLEQDQRVFMDSQGTLHIRAAVPEDAGNYSCSANSLLGQDEQAISLEYIGTGTPGGGSQLCTGFFLSCSAGSCFYFSPRGTEPPPLGDLEVEIGDSMTLPCRAEGSLPLQVAWSRQDGKPVVQQHGAGRAGVLPGSSLDDQAVYVCEAQNDFGKIRAEVKLTVTGQAPAIALAPAVVRVLAGQPLWLPCVILAGRPLPARLWLKDGQPPISPSPRYHLNPNGTLLIPSPSPGDAGTYFCTAASVAGFSSRQVQLSISSECPAPGPAPGKPSPEGGQPQAVVAPGFPVVFGLPEPRGGWVLGMGKTVLRAVGFVERSCTSFVFSLHPAKPRISVNGSRGISAPVPILAVRGQETTLPCEAQGSPLPLVGSTAAPPSWLLCSLCTPRYTVLPSGSLWLAEPLEADSGLYTCTATNAVGNASVRYSLRVQVPPRIQRGPEVLRALVGERLELPCVAHGDPIPSLSWSKDGRLLREGERGALGGPHGAMTIGAVQLSDAGRYRCIASSSVGQDAVEVVVQVLEPPYLGDGAEVLLEKVLHENVTITCPVKGTPTPSILWWKDAVEVQDAVPGAELLDGGSLFIHALQPSHSGDYTCLAANDVGSVSLTTTLVVHGPPEMMGSGWENVSVVAGQPLELHCNVSGTPVPSITWHKDGHPVREHDVLDEKPFPSPKLWAKKRFSGMGFGKTFPQHLLPPCWGKASTLPAWKTPPKAGVIAPCPGLCPLPVLGSESPAHPSVPRGLSQLRTLTSSCWRRSRC</sequence>
<dbReference type="InterPro" id="IPR056861">
    <property type="entry name" value="HMCN1-like_VWA"/>
</dbReference>
<dbReference type="Pfam" id="PF23560">
    <property type="entry name" value="GBD_Hemicentin"/>
    <property type="match status" value="1"/>
</dbReference>
<dbReference type="GO" id="GO:0098609">
    <property type="term" value="P:cell-cell adhesion"/>
    <property type="evidence" value="ECO:0007669"/>
    <property type="project" value="TreeGrafter"/>
</dbReference>
<accession>A0A8B9UHF5</accession>
<dbReference type="FunFam" id="2.60.40.10:FF:000032">
    <property type="entry name" value="palladin isoform X1"/>
    <property type="match status" value="1"/>
</dbReference>
<dbReference type="SUPFAM" id="SSF53300">
    <property type="entry name" value="vWA-like"/>
    <property type="match status" value="1"/>
</dbReference>
<feature type="domain" description="Ig-like" evidence="9">
    <location>
        <begin position="1018"/>
        <end position="1116"/>
    </location>
</feature>
<keyword evidence="4" id="KW-0677">Repeat</keyword>
<evidence type="ECO:0000256" key="7">
    <source>
        <dbReference type="ARBA" id="ARBA00023319"/>
    </source>
</evidence>
<dbReference type="InterPro" id="IPR003598">
    <property type="entry name" value="Ig_sub2"/>
</dbReference>
<dbReference type="PANTHER" id="PTHR44170:SF56">
    <property type="entry name" value="FIBRONECTIN TYPE-III DOMAIN-CONTAINING PROTEIN"/>
    <property type="match status" value="1"/>
</dbReference>
<dbReference type="GO" id="GO:0016020">
    <property type="term" value="C:membrane"/>
    <property type="evidence" value="ECO:0007669"/>
    <property type="project" value="UniProtKB-SubCell"/>
</dbReference>
<keyword evidence="7" id="KW-0393">Immunoglobulin domain</keyword>
<evidence type="ECO:0000256" key="4">
    <source>
        <dbReference type="ARBA" id="ARBA00022737"/>
    </source>
</evidence>
<dbReference type="Gene3D" id="2.60.40.10">
    <property type="entry name" value="Immunoglobulins"/>
    <property type="match status" value="8"/>
</dbReference>
<feature type="domain" description="Ig-like" evidence="9">
    <location>
        <begin position="651"/>
        <end position="734"/>
    </location>
</feature>
<evidence type="ECO:0000256" key="8">
    <source>
        <dbReference type="SAM" id="MobiDB-lite"/>
    </source>
</evidence>
<dbReference type="PROSITE" id="PS50835">
    <property type="entry name" value="IG_LIKE"/>
    <property type="match status" value="8"/>
</dbReference>
<dbReference type="InterPro" id="IPR056475">
    <property type="entry name" value="GBD_Hemicentin/VWA7"/>
</dbReference>